<dbReference type="EMBL" id="CAJOBF010021672">
    <property type="protein sequence ID" value="CAF4387942.1"/>
    <property type="molecule type" value="Genomic_DNA"/>
</dbReference>
<accession>A0A820NB99</accession>
<comment type="caution">
    <text evidence="1">The sequence shown here is derived from an EMBL/GenBank/DDBJ whole genome shotgun (WGS) entry which is preliminary data.</text>
</comment>
<evidence type="ECO:0000313" key="2">
    <source>
        <dbReference type="Proteomes" id="UP000663842"/>
    </source>
</evidence>
<organism evidence="1 2">
    <name type="scientific">Rotaria magnacalcarata</name>
    <dbReference type="NCBI Taxonomy" id="392030"/>
    <lineage>
        <taxon>Eukaryota</taxon>
        <taxon>Metazoa</taxon>
        <taxon>Spiralia</taxon>
        <taxon>Gnathifera</taxon>
        <taxon>Rotifera</taxon>
        <taxon>Eurotatoria</taxon>
        <taxon>Bdelloidea</taxon>
        <taxon>Philodinida</taxon>
        <taxon>Philodinidae</taxon>
        <taxon>Rotaria</taxon>
    </lineage>
</organism>
<evidence type="ECO:0000313" key="1">
    <source>
        <dbReference type="EMBL" id="CAF4387942.1"/>
    </source>
</evidence>
<name>A0A820NB99_9BILA</name>
<reference evidence="1" key="1">
    <citation type="submission" date="2021-02" db="EMBL/GenBank/DDBJ databases">
        <authorList>
            <person name="Nowell W R."/>
        </authorList>
    </citation>
    <scope>NUCLEOTIDE SEQUENCE</scope>
</reference>
<sequence length="41" mass="4938">MEWFEGIFDILDDEDENDAYGMNTNLDEEEMFIDDDDDDKK</sequence>
<dbReference type="Proteomes" id="UP000663842">
    <property type="component" value="Unassembled WGS sequence"/>
</dbReference>
<dbReference type="AlphaFoldDB" id="A0A820NB99"/>
<feature type="non-terminal residue" evidence="1">
    <location>
        <position position="1"/>
    </location>
</feature>
<gene>
    <name evidence="1" type="ORF">UXM345_LOCUS37713</name>
</gene>
<proteinExistence type="predicted"/>
<protein>
    <submittedName>
        <fullName evidence="1">Uncharacterized protein</fullName>
    </submittedName>
</protein>